<keyword evidence="8" id="KW-1185">Reference proteome</keyword>
<name>A0A517ZGB7_9PLAN</name>
<dbReference type="InterPro" id="IPR006641">
    <property type="entry name" value="YqgF/RNaseH-like_dom"/>
</dbReference>
<evidence type="ECO:0000259" key="6">
    <source>
        <dbReference type="SMART" id="SM00732"/>
    </source>
</evidence>
<comment type="similarity">
    <text evidence="5">Belongs to the YqgF HJR family.</text>
</comment>
<evidence type="ECO:0000313" key="8">
    <source>
        <dbReference type="Proteomes" id="UP000320496"/>
    </source>
</evidence>
<dbReference type="GO" id="GO:0004518">
    <property type="term" value="F:nuclease activity"/>
    <property type="evidence" value="ECO:0007669"/>
    <property type="project" value="UniProtKB-KW"/>
</dbReference>
<proteinExistence type="inferred from homology"/>
<dbReference type="GO" id="GO:0000967">
    <property type="term" value="P:rRNA 5'-end processing"/>
    <property type="evidence" value="ECO:0007669"/>
    <property type="project" value="UniProtKB-UniRule"/>
</dbReference>
<dbReference type="CDD" id="cd16964">
    <property type="entry name" value="YqgF"/>
    <property type="match status" value="1"/>
</dbReference>
<dbReference type="PANTHER" id="PTHR33317:SF4">
    <property type="entry name" value="POLYNUCLEOTIDYL TRANSFERASE, RIBONUCLEASE H-LIKE SUPERFAMILY PROTEIN"/>
    <property type="match status" value="1"/>
</dbReference>
<dbReference type="KEGG" id="mri:Mal4_58960"/>
<dbReference type="PANTHER" id="PTHR33317">
    <property type="entry name" value="POLYNUCLEOTIDYL TRANSFERASE, RIBONUCLEASE H-LIKE SUPERFAMILY PROTEIN"/>
    <property type="match status" value="1"/>
</dbReference>
<gene>
    <name evidence="7" type="primary">yrrK</name>
    <name evidence="7" type="ORF">Mal4_58960</name>
</gene>
<evidence type="ECO:0000256" key="4">
    <source>
        <dbReference type="ARBA" id="ARBA00022801"/>
    </source>
</evidence>
<dbReference type="Proteomes" id="UP000320496">
    <property type="component" value="Chromosome"/>
</dbReference>
<dbReference type="Gene3D" id="3.30.420.140">
    <property type="entry name" value="YqgF/RNase H-like domain"/>
    <property type="match status" value="1"/>
</dbReference>
<comment type="function">
    <text evidence="5">Could be a nuclease involved in processing of the 5'-end of pre-16S rRNA.</text>
</comment>
<feature type="domain" description="YqgF/RNase H-like" evidence="6">
    <location>
        <begin position="26"/>
        <end position="126"/>
    </location>
</feature>
<dbReference type="EMBL" id="CP036275">
    <property type="protein sequence ID" value="QDU41528.1"/>
    <property type="molecule type" value="Genomic_DNA"/>
</dbReference>
<dbReference type="Pfam" id="PF03652">
    <property type="entry name" value="RuvX"/>
    <property type="match status" value="1"/>
</dbReference>
<evidence type="ECO:0000256" key="1">
    <source>
        <dbReference type="ARBA" id="ARBA00022490"/>
    </source>
</evidence>
<organism evidence="7 8">
    <name type="scientific">Maioricimonas rarisocia</name>
    <dbReference type="NCBI Taxonomy" id="2528026"/>
    <lineage>
        <taxon>Bacteria</taxon>
        <taxon>Pseudomonadati</taxon>
        <taxon>Planctomycetota</taxon>
        <taxon>Planctomycetia</taxon>
        <taxon>Planctomycetales</taxon>
        <taxon>Planctomycetaceae</taxon>
        <taxon>Maioricimonas</taxon>
    </lineage>
</organism>
<reference evidence="7 8" key="1">
    <citation type="submission" date="2019-02" db="EMBL/GenBank/DDBJ databases">
        <title>Deep-cultivation of Planctomycetes and their phenomic and genomic characterization uncovers novel biology.</title>
        <authorList>
            <person name="Wiegand S."/>
            <person name="Jogler M."/>
            <person name="Boedeker C."/>
            <person name="Pinto D."/>
            <person name="Vollmers J."/>
            <person name="Rivas-Marin E."/>
            <person name="Kohn T."/>
            <person name="Peeters S.H."/>
            <person name="Heuer A."/>
            <person name="Rast P."/>
            <person name="Oberbeckmann S."/>
            <person name="Bunk B."/>
            <person name="Jeske O."/>
            <person name="Meyerdierks A."/>
            <person name="Storesund J.E."/>
            <person name="Kallscheuer N."/>
            <person name="Luecker S."/>
            <person name="Lage O.M."/>
            <person name="Pohl T."/>
            <person name="Merkel B.J."/>
            <person name="Hornburger P."/>
            <person name="Mueller R.-W."/>
            <person name="Bruemmer F."/>
            <person name="Labrenz M."/>
            <person name="Spormann A.M."/>
            <person name="Op den Camp H."/>
            <person name="Overmann J."/>
            <person name="Amann R."/>
            <person name="Jetten M.S.M."/>
            <person name="Mascher T."/>
            <person name="Medema M.H."/>
            <person name="Devos D.P."/>
            <person name="Kaster A.-K."/>
            <person name="Ovreas L."/>
            <person name="Rohde M."/>
            <person name="Galperin M.Y."/>
            <person name="Jogler C."/>
        </authorList>
    </citation>
    <scope>NUCLEOTIDE SEQUENCE [LARGE SCALE GENOMIC DNA]</scope>
    <source>
        <strain evidence="7 8">Mal4</strain>
    </source>
</reference>
<comment type="subcellular location">
    <subcellularLocation>
        <location evidence="5">Cytoplasm</location>
    </subcellularLocation>
</comment>
<protein>
    <recommendedName>
        <fullName evidence="5">Putative pre-16S rRNA nuclease</fullName>
        <ecNumber evidence="5">3.1.-.-</ecNumber>
    </recommendedName>
</protein>
<keyword evidence="4 5" id="KW-0378">Hydrolase</keyword>
<keyword evidence="1 5" id="KW-0963">Cytoplasm</keyword>
<evidence type="ECO:0000313" key="7">
    <source>
        <dbReference type="EMBL" id="QDU41528.1"/>
    </source>
</evidence>
<dbReference type="AlphaFoldDB" id="A0A517ZGB7"/>
<keyword evidence="3 5" id="KW-0540">Nuclease</keyword>
<sequence>MSDSSEQPGGKPLDDDAAMAAVPNDGRLMGLDYGTVRVGVAVSTPEQSIASPFDNYTRRGEKADARYLKEVVDENRIVGVVVGLPRHTGGEEGTKAAEARVFGKWVGEVTGRPVCYWDERFTSAVAEDYLRDAGVPWHRRKERLDMLAAQIMLQSFLDRRRHEAEQARESSPEA</sequence>
<dbReference type="InterPro" id="IPR005227">
    <property type="entry name" value="YqgF"/>
</dbReference>
<dbReference type="SMART" id="SM00732">
    <property type="entry name" value="YqgFc"/>
    <property type="match status" value="1"/>
</dbReference>
<evidence type="ECO:0000256" key="3">
    <source>
        <dbReference type="ARBA" id="ARBA00022722"/>
    </source>
</evidence>
<dbReference type="NCBIfam" id="TIGR00250">
    <property type="entry name" value="RNAse_H_YqgF"/>
    <property type="match status" value="1"/>
</dbReference>
<dbReference type="HAMAP" id="MF_00651">
    <property type="entry name" value="Nuclease_YqgF"/>
    <property type="match status" value="1"/>
</dbReference>
<keyword evidence="2 5" id="KW-0690">Ribosome biogenesis</keyword>
<dbReference type="InterPro" id="IPR012337">
    <property type="entry name" value="RNaseH-like_sf"/>
</dbReference>
<evidence type="ECO:0000256" key="5">
    <source>
        <dbReference type="HAMAP-Rule" id="MF_00651"/>
    </source>
</evidence>
<dbReference type="RefSeq" id="WP_145373046.1">
    <property type="nucleotide sequence ID" value="NZ_CP036275.1"/>
</dbReference>
<dbReference type="GO" id="GO:0016788">
    <property type="term" value="F:hydrolase activity, acting on ester bonds"/>
    <property type="evidence" value="ECO:0007669"/>
    <property type="project" value="UniProtKB-UniRule"/>
</dbReference>
<evidence type="ECO:0000256" key="2">
    <source>
        <dbReference type="ARBA" id="ARBA00022517"/>
    </source>
</evidence>
<accession>A0A517ZGB7</accession>
<dbReference type="EC" id="3.1.-.-" evidence="5"/>
<dbReference type="GO" id="GO:0005829">
    <property type="term" value="C:cytosol"/>
    <property type="evidence" value="ECO:0007669"/>
    <property type="project" value="TreeGrafter"/>
</dbReference>
<dbReference type="SUPFAM" id="SSF53098">
    <property type="entry name" value="Ribonuclease H-like"/>
    <property type="match status" value="1"/>
</dbReference>
<dbReference type="OrthoDB" id="9790539at2"/>
<dbReference type="InterPro" id="IPR037027">
    <property type="entry name" value="YqgF/RNaseH-like_dom_sf"/>
</dbReference>